<evidence type="ECO:0000256" key="1">
    <source>
        <dbReference type="SAM" id="MobiDB-lite"/>
    </source>
</evidence>
<sequence>MDIETEIRTTRSGKAFNPIVVPDASNSDEELEDGCIEDFGDENLDTVDEEEPDDENTDLSQAISISNLDPRDTRYQDSPAVGSFFRQLCNDDPAPDTFS</sequence>
<feature type="compositionally biased region" description="Acidic residues" evidence="1">
    <location>
        <begin position="44"/>
        <end position="57"/>
    </location>
</feature>
<name>A0ABD2PI68_9PLAT</name>
<feature type="compositionally biased region" description="Polar residues" evidence="1">
    <location>
        <begin position="58"/>
        <end position="67"/>
    </location>
</feature>
<keyword evidence="3" id="KW-1185">Reference proteome</keyword>
<organism evidence="2 3">
    <name type="scientific">Cichlidogyrus casuarinus</name>
    <dbReference type="NCBI Taxonomy" id="1844966"/>
    <lineage>
        <taxon>Eukaryota</taxon>
        <taxon>Metazoa</taxon>
        <taxon>Spiralia</taxon>
        <taxon>Lophotrochozoa</taxon>
        <taxon>Platyhelminthes</taxon>
        <taxon>Monogenea</taxon>
        <taxon>Monopisthocotylea</taxon>
        <taxon>Dactylogyridea</taxon>
        <taxon>Ancyrocephalidae</taxon>
        <taxon>Cichlidogyrus</taxon>
    </lineage>
</organism>
<evidence type="ECO:0000313" key="2">
    <source>
        <dbReference type="EMBL" id="KAL3306974.1"/>
    </source>
</evidence>
<dbReference type="Proteomes" id="UP001626550">
    <property type="component" value="Unassembled WGS sequence"/>
</dbReference>
<proteinExistence type="predicted"/>
<protein>
    <submittedName>
        <fullName evidence="2">Uncharacterized protein</fullName>
    </submittedName>
</protein>
<evidence type="ECO:0000313" key="3">
    <source>
        <dbReference type="Proteomes" id="UP001626550"/>
    </source>
</evidence>
<accession>A0ABD2PI68</accession>
<dbReference type="AlphaFoldDB" id="A0ABD2PI68"/>
<comment type="caution">
    <text evidence="2">The sequence shown here is derived from an EMBL/GenBank/DDBJ whole genome shotgun (WGS) entry which is preliminary data.</text>
</comment>
<dbReference type="EMBL" id="JBJKFK010008799">
    <property type="protein sequence ID" value="KAL3306974.1"/>
    <property type="molecule type" value="Genomic_DNA"/>
</dbReference>
<reference evidence="2 3" key="1">
    <citation type="submission" date="2024-11" db="EMBL/GenBank/DDBJ databases">
        <title>Adaptive evolution of stress response genes in parasites aligns with host niche diversity.</title>
        <authorList>
            <person name="Hahn C."/>
            <person name="Resl P."/>
        </authorList>
    </citation>
    <scope>NUCLEOTIDE SEQUENCE [LARGE SCALE GENOMIC DNA]</scope>
    <source>
        <strain evidence="2">EGGRZ-B1_66</strain>
        <tissue evidence="2">Body</tissue>
    </source>
</reference>
<feature type="region of interest" description="Disordered" evidence="1">
    <location>
        <begin position="44"/>
        <end position="79"/>
    </location>
</feature>
<gene>
    <name evidence="2" type="ORF">Ciccas_014527</name>
</gene>